<organism evidence="1 2">
    <name type="scientific">candidate division WWE3 bacterium RBG_16_37_10</name>
    <dbReference type="NCBI Taxonomy" id="1802610"/>
    <lineage>
        <taxon>Bacteria</taxon>
        <taxon>Katanobacteria</taxon>
    </lineage>
</organism>
<name>A0A1F4UTJ8_UNCKA</name>
<dbReference type="Proteomes" id="UP000177371">
    <property type="component" value="Unassembled WGS sequence"/>
</dbReference>
<sequence length="417" mass="48210">MQNQNLKDLIQKGNKLYEKVLKREYHFDQPYSVIDLDHTKNLLSDFKDLYEELPKNENPRSLNELLIYELSKICKNQIDNLEDEFNPSIKTPEQVISMYEVGSEDLDKIKEWLKSNRENIVAANLRQMEAYSSSRRSDVALGSPQLRAVVESLILNYIEIFKKVLSQYFSDFPGVPQLLDTYVISVESVNPRSYADKVAKAAYIGVARCCYMLDGNVNLIPEKLLSLFGHEVLGHCLNYINTDLSELPLYIKENIGPMSSASKESVADHFESLIFEFLNGNKEAADSMSFEEDFQKIYERYSDTRILSDYWNNLAMVGFWIMSHTKMDDFDKQVKELLPYSIDIKWPANFVNRHRQDWNRSTGLLLPKVVSELRYSADPVKEMLAGVNKLKEEEIEKLILIGNWTPASLKHWVGINS</sequence>
<evidence type="ECO:0000313" key="2">
    <source>
        <dbReference type="Proteomes" id="UP000177371"/>
    </source>
</evidence>
<gene>
    <name evidence="1" type="ORF">A2W32_03645</name>
</gene>
<dbReference type="STRING" id="1802610.A2W32_03645"/>
<evidence type="ECO:0000313" key="1">
    <source>
        <dbReference type="EMBL" id="OGC48281.1"/>
    </source>
</evidence>
<protein>
    <recommendedName>
        <fullName evidence="3">DUF1704 domain-containing protein</fullName>
    </recommendedName>
</protein>
<dbReference type="AlphaFoldDB" id="A0A1F4UTJ8"/>
<dbReference type="EMBL" id="MEUT01000071">
    <property type="protein sequence ID" value="OGC48281.1"/>
    <property type="molecule type" value="Genomic_DNA"/>
</dbReference>
<evidence type="ECO:0008006" key="3">
    <source>
        <dbReference type="Google" id="ProtNLM"/>
    </source>
</evidence>
<comment type="caution">
    <text evidence="1">The sequence shown here is derived from an EMBL/GenBank/DDBJ whole genome shotgun (WGS) entry which is preliminary data.</text>
</comment>
<reference evidence="1 2" key="1">
    <citation type="journal article" date="2016" name="Nat. Commun.">
        <title>Thousands of microbial genomes shed light on interconnected biogeochemical processes in an aquifer system.</title>
        <authorList>
            <person name="Anantharaman K."/>
            <person name="Brown C.T."/>
            <person name="Hug L.A."/>
            <person name="Sharon I."/>
            <person name="Castelle C.J."/>
            <person name="Probst A.J."/>
            <person name="Thomas B.C."/>
            <person name="Singh A."/>
            <person name="Wilkins M.J."/>
            <person name="Karaoz U."/>
            <person name="Brodie E.L."/>
            <person name="Williams K.H."/>
            <person name="Hubbard S.S."/>
            <person name="Banfield J.F."/>
        </authorList>
    </citation>
    <scope>NUCLEOTIDE SEQUENCE [LARGE SCALE GENOMIC DNA]</scope>
</reference>
<proteinExistence type="predicted"/>
<accession>A0A1F4UTJ8</accession>